<dbReference type="GO" id="GO:0006893">
    <property type="term" value="P:Golgi to plasma membrane transport"/>
    <property type="evidence" value="ECO:0007669"/>
    <property type="project" value="TreeGrafter"/>
</dbReference>
<keyword evidence="4" id="KW-0175">Coiled coil</keyword>
<sequence>MTPENSSTSIPRSVFPKGPSFTLEDFSSRDFIVKEFIESLSDTAISNRRSIVSSTTSSTNQPFDPKPLIRTFEHAQHRLSDLSGDLEIRENELSAAVRRAEAQHSQNLTTLGRKLRQTIESFQQLDTSLNGGSGLETTGSSANAGGTTTTGSTTGTGNMAVETGKRLEELDRQRRRALDAHFLLECWEGVSNRGEISLLENLRRSGTAEAKVRSAHIARQLLRISQRLDPQSWAENTSGKKSNGNTPNEERERESSANSKNSSSEDVSREGSPPRRNTREVIEKYSETLEKDLLKQFDDFYRKANFDGMKDCATVLQDFNGGASVIALFVNQHQFFIDRSQLVTEEVGGDAESWERMADPDAELPGVEPSLQSLLDEVKVVVQEESAIIRRAFPYYEQVLGKFLQRVFQQSIQQRLEMVLEKASGVSSLAFLRCLQSSRGYIGALIDDLKAHGLTEHPETISSQTALLLDQQLEELFVPYFVGSSYIERERRTLEELYNAVLFKFTTYQARRKKAATTFMASLSRPGTELLSTARDAFISRLDSPEVSPIQRRMLLQVAKLGEVPETTRLTEIKLTEEDGQPNLSDVKRMLKWLAEAVGRGLELSVNADTHKDVSAMLNVLLITMGDGYIDVCLDAALESATAQESGKNEPDFAYLPSVRTTISITTLMVMCVNAVLLPLAAGSITMRRDMEKRTSQTTSRIEDKINTIQQKTIEGTLAWVSRLLSGQKKNDFRPRETDNASWLEMLQTPTCASICTFLTRLHNIAKTSLPHSGSNIRHVLTEIALRIRTLLLEHFKRFPVSGPGGLMVTKDMTQYSDLLRSWDIEEEVKGPGGALDVLLEVGSLFVIGVEALRERIRGGAASGGGGAATSSGASMSSTSGGGTGTRQEVKLSVSEVRGYVSRREDSNSLAMQQVLNTL</sequence>
<evidence type="ECO:0000256" key="2">
    <source>
        <dbReference type="ARBA" id="ARBA00022448"/>
    </source>
</evidence>
<dbReference type="STRING" id="303698.A0A1V6SQI7"/>
<evidence type="ECO:0000313" key="10">
    <source>
        <dbReference type="Proteomes" id="UP000191285"/>
    </source>
</evidence>
<evidence type="ECO:0000256" key="6">
    <source>
        <dbReference type="SAM" id="Phobius"/>
    </source>
</evidence>
<feature type="compositionally biased region" description="Polar residues" evidence="5">
    <location>
        <begin position="233"/>
        <end position="247"/>
    </location>
</feature>
<organism evidence="9 10">
    <name type="scientific">Penicillium steckii</name>
    <dbReference type="NCBI Taxonomy" id="303698"/>
    <lineage>
        <taxon>Eukaryota</taxon>
        <taxon>Fungi</taxon>
        <taxon>Dikarya</taxon>
        <taxon>Ascomycota</taxon>
        <taxon>Pezizomycotina</taxon>
        <taxon>Eurotiomycetes</taxon>
        <taxon>Eurotiomycetidae</taxon>
        <taxon>Eurotiales</taxon>
        <taxon>Aspergillaceae</taxon>
        <taxon>Penicillium</taxon>
    </lineage>
</organism>
<evidence type="ECO:0000256" key="5">
    <source>
        <dbReference type="SAM" id="MobiDB-lite"/>
    </source>
</evidence>
<gene>
    <name evidence="9" type="ORF">PENSTE_c025G04110</name>
</gene>
<feature type="compositionally biased region" description="Low complexity" evidence="5">
    <location>
        <begin position="137"/>
        <end position="158"/>
    </location>
</feature>
<feature type="domain" description="Exocyst complex component Sec10-like alpha-helical bundle" evidence="7">
    <location>
        <begin position="213"/>
        <end position="915"/>
    </location>
</feature>
<feature type="region of interest" description="Disordered" evidence="5">
    <location>
        <begin position="861"/>
        <end position="889"/>
    </location>
</feature>
<proteinExistence type="inferred from homology"/>
<dbReference type="InterPro" id="IPR009976">
    <property type="entry name" value="Sec10-like"/>
</dbReference>
<feature type="region of interest" description="Disordered" evidence="5">
    <location>
        <begin position="129"/>
        <end position="159"/>
    </location>
</feature>
<feature type="compositionally biased region" description="Low complexity" evidence="5">
    <location>
        <begin position="869"/>
        <end position="879"/>
    </location>
</feature>
<evidence type="ECO:0000259" key="8">
    <source>
        <dbReference type="Pfam" id="PF20667"/>
    </source>
</evidence>
<dbReference type="PANTHER" id="PTHR12100:SF0">
    <property type="entry name" value="EXOCYST COMPLEX COMPONENT 5"/>
    <property type="match status" value="1"/>
</dbReference>
<comment type="similarity">
    <text evidence="1">Belongs to the SEC10 family.</text>
</comment>
<dbReference type="Proteomes" id="UP000191285">
    <property type="component" value="Unassembled WGS sequence"/>
</dbReference>
<evidence type="ECO:0000259" key="7">
    <source>
        <dbReference type="Pfam" id="PF07393"/>
    </source>
</evidence>
<feature type="compositionally biased region" description="Low complexity" evidence="5">
    <location>
        <begin position="256"/>
        <end position="265"/>
    </location>
</feature>
<dbReference type="OrthoDB" id="125856at2759"/>
<dbReference type="Pfam" id="PF07393">
    <property type="entry name" value="Sec10_HB"/>
    <property type="match status" value="1"/>
</dbReference>
<keyword evidence="6" id="KW-1133">Transmembrane helix</keyword>
<dbReference type="Pfam" id="PF20667">
    <property type="entry name" value="Sec10_N"/>
    <property type="match status" value="1"/>
</dbReference>
<feature type="transmembrane region" description="Helical" evidence="6">
    <location>
        <begin position="663"/>
        <end position="685"/>
    </location>
</feature>
<name>A0A1V6SQI7_9EURO</name>
<dbReference type="InterPro" id="IPR048625">
    <property type="entry name" value="Sec10_N"/>
</dbReference>
<evidence type="ECO:0000313" key="9">
    <source>
        <dbReference type="EMBL" id="OQE16138.1"/>
    </source>
</evidence>
<keyword evidence="3" id="KW-0268">Exocytosis</keyword>
<dbReference type="EMBL" id="MLKD01000025">
    <property type="protein sequence ID" value="OQE16138.1"/>
    <property type="molecule type" value="Genomic_DNA"/>
</dbReference>
<dbReference type="InterPro" id="IPR048627">
    <property type="entry name" value="Sec10_HB"/>
</dbReference>
<evidence type="ECO:0000256" key="1">
    <source>
        <dbReference type="ARBA" id="ARBA00006572"/>
    </source>
</evidence>
<feature type="domain" description="Exocyst complex component Sec10 N-terminal" evidence="8">
    <location>
        <begin position="65"/>
        <end position="204"/>
    </location>
</feature>
<feature type="region of interest" description="Disordered" evidence="5">
    <location>
        <begin position="229"/>
        <end position="280"/>
    </location>
</feature>
<keyword evidence="10" id="KW-1185">Reference proteome</keyword>
<feature type="compositionally biased region" description="Basic and acidic residues" evidence="5">
    <location>
        <begin position="266"/>
        <end position="280"/>
    </location>
</feature>
<reference evidence="10" key="1">
    <citation type="journal article" date="2017" name="Nat. Microbiol.">
        <title>Global analysis of biosynthetic gene clusters reveals vast potential of secondary metabolite production in Penicillium species.</title>
        <authorList>
            <person name="Nielsen J.C."/>
            <person name="Grijseels S."/>
            <person name="Prigent S."/>
            <person name="Ji B."/>
            <person name="Dainat J."/>
            <person name="Nielsen K.F."/>
            <person name="Frisvad J.C."/>
            <person name="Workman M."/>
            <person name="Nielsen J."/>
        </authorList>
    </citation>
    <scope>NUCLEOTIDE SEQUENCE [LARGE SCALE GENOMIC DNA]</scope>
    <source>
        <strain evidence="10">IBT 24891</strain>
    </source>
</reference>
<protein>
    <submittedName>
        <fullName evidence="9">Uncharacterized protein</fullName>
    </submittedName>
</protein>
<dbReference type="AlphaFoldDB" id="A0A1V6SQI7"/>
<evidence type="ECO:0000256" key="4">
    <source>
        <dbReference type="ARBA" id="ARBA00023054"/>
    </source>
</evidence>
<evidence type="ECO:0000256" key="3">
    <source>
        <dbReference type="ARBA" id="ARBA00022483"/>
    </source>
</evidence>
<dbReference type="GO" id="GO:0000145">
    <property type="term" value="C:exocyst"/>
    <property type="evidence" value="ECO:0007669"/>
    <property type="project" value="TreeGrafter"/>
</dbReference>
<comment type="caution">
    <text evidence="9">The sequence shown here is derived from an EMBL/GenBank/DDBJ whole genome shotgun (WGS) entry which is preliminary data.</text>
</comment>
<dbReference type="PANTHER" id="PTHR12100">
    <property type="entry name" value="SEC10"/>
    <property type="match status" value="1"/>
</dbReference>
<keyword evidence="6" id="KW-0472">Membrane</keyword>
<accession>A0A1V6SQI7</accession>
<keyword evidence="6" id="KW-0812">Transmembrane</keyword>
<keyword evidence="2" id="KW-0813">Transport</keyword>
<dbReference type="GO" id="GO:0006887">
    <property type="term" value="P:exocytosis"/>
    <property type="evidence" value="ECO:0007669"/>
    <property type="project" value="UniProtKB-KW"/>
</dbReference>